<reference evidence="1 2" key="2">
    <citation type="submission" date="2007-09" db="EMBL/GenBank/DDBJ databases">
        <title>Draft genome sequence of Clostridium bolteae (ATCC BAA-613).</title>
        <authorList>
            <person name="Sudarsanam P."/>
            <person name="Ley R."/>
            <person name="Guruge J."/>
            <person name="Turnbaugh P.J."/>
            <person name="Mahowald M."/>
            <person name="Liep D."/>
            <person name="Gordon J."/>
        </authorList>
    </citation>
    <scope>NUCLEOTIDE SEQUENCE [LARGE SCALE GENOMIC DNA]</scope>
    <source>
        <strain evidence="2">ATCC BAA-613 / DSM 15670 / CCUG 46953 / JCM 12243 / WAL 16351</strain>
    </source>
</reference>
<accession>A8RVH5</accession>
<reference evidence="1 2" key="1">
    <citation type="submission" date="2007-08" db="EMBL/GenBank/DDBJ databases">
        <authorList>
            <person name="Fulton L."/>
            <person name="Clifton S."/>
            <person name="Fulton B."/>
            <person name="Xu J."/>
            <person name="Minx P."/>
            <person name="Pepin K.H."/>
            <person name="Johnson M."/>
            <person name="Thiruvilangam P."/>
            <person name="Bhonagiri V."/>
            <person name="Nash W.E."/>
            <person name="Mardis E.R."/>
            <person name="Wilson R.K."/>
        </authorList>
    </citation>
    <scope>NUCLEOTIDE SEQUENCE [LARGE SCALE GENOMIC DNA]</scope>
    <source>
        <strain evidence="2">ATCC BAA-613 / DSM 15670 / CCUG 46953 / JCM 12243 / WAL 16351</strain>
    </source>
</reference>
<comment type="caution">
    <text evidence="1">The sequence shown here is derived from an EMBL/GenBank/DDBJ whole genome shotgun (WGS) entry which is preliminary data.</text>
</comment>
<organism evidence="1 2">
    <name type="scientific">Enterocloster bolteae (strain ATCC BAA-613 / DSM 15670 / CCUG 46953 / JCM 12243 / WAL 16351)</name>
    <name type="common">Clostridium bolteae</name>
    <dbReference type="NCBI Taxonomy" id="411902"/>
    <lineage>
        <taxon>Bacteria</taxon>
        <taxon>Bacillati</taxon>
        <taxon>Bacillota</taxon>
        <taxon>Clostridia</taxon>
        <taxon>Lachnospirales</taxon>
        <taxon>Lachnospiraceae</taxon>
        <taxon>Enterocloster</taxon>
    </lineage>
</organism>
<dbReference type="Proteomes" id="UP000005396">
    <property type="component" value="Unassembled WGS sequence"/>
</dbReference>
<evidence type="ECO:0000313" key="2">
    <source>
        <dbReference type="Proteomes" id="UP000005396"/>
    </source>
</evidence>
<dbReference type="AlphaFoldDB" id="A8RVH5"/>
<sequence>MDWEPAAIHIVGFFAEQVEKLGIAHGNKEVEAIVSITHDEEQGSFPVSQSVQLQLIIGRDLTQLCNVEYRKARTTGNQDRLGCFSRDKLSRTF</sequence>
<dbReference type="HOGENOM" id="CLU_2394528_0_0_9"/>
<dbReference type="EMBL" id="ABCC02000034">
    <property type="protein sequence ID" value="EDP15359.1"/>
    <property type="molecule type" value="Genomic_DNA"/>
</dbReference>
<gene>
    <name evidence="1" type="ORF">CLOBOL_04280</name>
</gene>
<evidence type="ECO:0000313" key="1">
    <source>
        <dbReference type="EMBL" id="EDP15359.1"/>
    </source>
</evidence>
<proteinExistence type="predicted"/>
<dbReference type="PaxDb" id="411902-CLOBOL_04280"/>
<protein>
    <submittedName>
        <fullName evidence="1">Uncharacterized protein</fullName>
    </submittedName>
</protein>
<name>A8RVH5_ENTBW</name>